<sequence>MTLPDQTWQIASKLKRLSELRADHRRLMPRPAPARIADAFAPYTAALETAERSLDARIRTLEEYAGQVRRADDVYRAHRRLQELAEQAPRYEALVAETTEDALAAPGLGQLTEQARQVERLFQESIDEARLTARHLLPAAGP</sequence>
<reference evidence="2" key="1">
    <citation type="journal article" date="2019" name="Int. J. Syst. Evol. Microbiol.">
        <title>The Global Catalogue of Microorganisms (GCM) 10K type strain sequencing project: providing services to taxonomists for standard genome sequencing and annotation.</title>
        <authorList>
            <consortium name="The Broad Institute Genomics Platform"/>
            <consortium name="The Broad Institute Genome Sequencing Center for Infectious Disease"/>
            <person name="Wu L."/>
            <person name="Ma J."/>
        </authorList>
    </citation>
    <scope>NUCLEOTIDE SEQUENCE [LARGE SCALE GENOMIC DNA]</scope>
    <source>
        <strain evidence="2">JCM 3106</strain>
    </source>
</reference>
<comment type="caution">
    <text evidence="1">The sequence shown here is derived from an EMBL/GenBank/DDBJ whole genome shotgun (WGS) entry which is preliminary data.</text>
</comment>
<protein>
    <submittedName>
        <fullName evidence="1">Uncharacterized protein</fullName>
    </submittedName>
</protein>
<gene>
    <name evidence="1" type="ORF">GCM10017559_41660</name>
</gene>
<organism evidence="1 2">
    <name type="scientific">Streptosporangium longisporum</name>
    <dbReference type="NCBI Taxonomy" id="46187"/>
    <lineage>
        <taxon>Bacteria</taxon>
        <taxon>Bacillati</taxon>
        <taxon>Actinomycetota</taxon>
        <taxon>Actinomycetes</taxon>
        <taxon>Streptosporangiales</taxon>
        <taxon>Streptosporangiaceae</taxon>
        <taxon>Streptosporangium</taxon>
    </lineage>
</organism>
<proteinExistence type="predicted"/>
<evidence type="ECO:0000313" key="2">
    <source>
        <dbReference type="Proteomes" id="UP001499930"/>
    </source>
</evidence>
<name>A0ABP6KPD7_9ACTN</name>
<dbReference type="EMBL" id="BAAAWD010000011">
    <property type="protein sequence ID" value="GAA3014079.1"/>
    <property type="molecule type" value="Genomic_DNA"/>
</dbReference>
<keyword evidence="2" id="KW-1185">Reference proteome</keyword>
<dbReference type="RefSeq" id="WP_344897847.1">
    <property type="nucleotide sequence ID" value="NZ_BAAAWD010000011.1"/>
</dbReference>
<dbReference type="Proteomes" id="UP001499930">
    <property type="component" value="Unassembled WGS sequence"/>
</dbReference>
<evidence type="ECO:0000313" key="1">
    <source>
        <dbReference type="EMBL" id="GAA3014079.1"/>
    </source>
</evidence>
<accession>A0ABP6KPD7</accession>